<dbReference type="InterPro" id="IPR021811">
    <property type="entry name" value="DUF3389"/>
</dbReference>
<dbReference type="RefSeq" id="WP_240590537.1">
    <property type="nucleotide sequence ID" value="NZ_JAKUDL010000002.1"/>
</dbReference>
<gene>
    <name evidence="1" type="ORF">MJ923_07435</name>
</gene>
<sequence length="74" mass="8220">MVLQLVNGKLILTPMELLCKLEGGVQLRALCEDIRLLDSPRLLIADAGAVSWTLPLDTDEQLALIRDFYGLPKE</sequence>
<dbReference type="AlphaFoldDB" id="A0AAJ1BHT4"/>
<name>A0AAJ1BHT4_9GAMM</name>
<comment type="caution">
    <text evidence="1">The sequence shown here is derived from an EMBL/GenBank/DDBJ whole genome shotgun (WGS) entry which is preliminary data.</text>
</comment>
<evidence type="ECO:0000313" key="1">
    <source>
        <dbReference type="EMBL" id="MCH4294134.1"/>
    </source>
</evidence>
<proteinExistence type="predicted"/>
<evidence type="ECO:0000313" key="2">
    <source>
        <dbReference type="Proteomes" id="UP001297581"/>
    </source>
</evidence>
<dbReference type="Proteomes" id="UP001297581">
    <property type="component" value="Unassembled WGS sequence"/>
</dbReference>
<dbReference type="Pfam" id="PF11869">
    <property type="entry name" value="DUF3389"/>
    <property type="match status" value="1"/>
</dbReference>
<reference evidence="1 2" key="1">
    <citation type="submission" date="2022-02" db="EMBL/GenBank/DDBJ databases">
        <title>The genome sequence of Shewanella sp. 3B26.</title>
        <authorList>
            <person name="Du J."/>
        </authorList>
    </citation>
    <scope>NUCLEOTIDE SEQUENCE [LARGE SCALE GENOMIC DNA]</scope>
    <source>
        <strain evidence="1 2">3B26</strain>
    </source>
</reference>
<protein>
    <submittedName>
        <fullName evidence="1">DUF3389 domain-containing protein</fullName>
    </submittedName>
</protein>
<dbReference type="EMBL" id="JAKUDL010000002">
    <property type="protein sequence ID" value="MCH4294134.1"/>
    <property type="molecule type" value="Genomic_DNA"/>
</dbReference>
<accession>A0AAJ1BHT4</accession>
<organism evidence="1 2">
    <name type="scientific">Shewanella zhuhaiensis</name>
    <dbReference type="NCBI Taxonomy" id="2919576"/>
    <lineage>
        <taxon>Bacteria</taxon>
        <taxon>Pseudomonadati</taxon>
        <taxon>Pseudomonadota</taxon>
        <taxon>Gammaproteobacteria</taxon>
        <taxon>Alteromonadales</taxon>
        <taxon>Shewanellaceae</taxon>
        <taxon>Shewanella</taxon>
    </lineage>
</organism>
<keyword evidence="2" id="KW-1185">Reference proteome</keyword>